<gene>
    <name evidence="1" type="ORF">SAMN05216361_3526</name>
</gene>
<dbReference type="OrthoDB" id="5953893at2"/>
<protein>
    <recommendedName>
        <fullName evidence="3">Lipoprotein</fullName>
    </recommendedName>
</protein>
<dbReference type="RefSeq" id="WP_073324502.1">
    <property type="nucleotide sequence ID" value="NZ_FQWD01000006.1"/>
</dbReference>
<dbReference type="STRING" id="634436.SAMN05216361_3526"/>
<evidence type="ECO:0008006" key="3">
    <source>
        <dbReference type="Google" id="ProtNLM"/>
    </source>
</evidence>
<dbReference type="Proteomes" id="UP000184520">
    <property type="component" value="Unassembled WGS sequence"/>
</dbReference>
<name>A0A1M5PN71_9ALTE</name>
<sequence>MNKTIFTILCLCMLSSCSFPQHEVNAKFGKQHFVSAVAFIELHKTRNGAYPDALSDLQYLGDWDLIWLYAVRYEKAENGYNLYIENGWIGEPELAFPEAFRIGLGIKQTNVVWSNESHSQDELKKEIRL</sequence>
<evidence type="ECO:0000313" key="1">
    <source>
        <dbReference type="EMBL" id="SHH03156.1"/>
    </source>
</evidence>
<reference evidence="2" key="1">
    <citation type="submission" date="2016-11" db="EMBL/GenBank/DDBJ databases">
        <authorList>
            <person name="Varghese N."/>
            <person name="Submissions S."/>
        </authorList>
    </citation>
    <scope>NUCLEOTIDE SEQUENCE [LARGE SCALE GENOMIC DNA]</scope>
    <source>
        <strain evidence="2">CGMCC 1.8995</strain>
    </source>
</reference>
<dbReference type="EMBL" id="FQWD01000006">
    <property type="protein sequence ID" value="SHH03156.1"/>
    <property type="molecule type" value="Genomic_DNA"/>
</dbReference>
<accession>A0A1M5PN71</accession>
<dbReference type="PROSITE" id="PS51257">
    <property type="entry name" value="PROKAR_LIPOPROTEIN"/>
    <property type="match status" value="1"/>
</dbReference>
<evidence type="ECO:0000313" key="2">
    <source>
        <dbReference type="Proteomes" id="UP000184520"/>
    </source>
</evidence>
<proteinExistence type="predicted"/>
<dbReference type="AlphaFoldDB" id="A0A1M5PN71"/>
<organism evidence="1 2">
    <name type="scientific">Marisediminitalea aggregata</name>
    <dbReference type="NCBI Taxonomy" id="634436"/>
    <lineage>
        <taxon>Bacteria</taxon>
        <taxon>Pseudomonadati</taxon>
        <taxon>Pseudomonadota</taxon>
        <taxon>Gammaproteobacteria</taxon>
        <taxon>Alteromonadales</taxon>
        <taxon>Alteromonadaceae</taxon>
        <taxon>Marisediminitalea</taxon>
    </lineage>
</organism>
<keyword evidence="2" id="KW-1185">Reference proteome</keyword>